<feature type="region of interest" description="Disordered" evidence="1">
    <location>
        <begin position="1"/>
        <end position="42"/>
    </location>
</feature>
<reference evidence="2 3" key="1">
    <citation type="journal article" date="2015" name="Plant Cell">
        <title>Oil accumulation by the oleaginous diatom Fistulifera solaris as revealed by the genome and transcriptome.</title>
        <authorList>
            <person name="Tanaka T."/>
            <person name="Maeda Y."/>
            <person name="Veluchamy A."/>
            <person name="Tanaka M."/>
            <person name="Abida H."/>
            <person name="Marechal E."/>
            <person name="Bowler C."/>
            <person name="Muto M."/>
            <person name="Sunaga Y."/>
            <person name="Tanaka M."/>
            <person name="Yoshino T."/>
            <person name="Taniguchi T."/>
            <person name="Fukuda Y."/>
            <person name="Nemoto M."/>
            <person name="Matsumoto M."/>
            <person name="Wong P.S."/>
            <person name="Aburatani S."/>
            <person name="Fujibuchi W."/>
        </authorList>
    </citation>
    <scope>NUCLEOTIDE SEQUENCE [LARGE SCALE GENOMIC DNA]</scope>
    <source>
        <strain evidence="2 3">JPCC DA0580</strain>
    </source>
</reference>
<dbReference type="OrthoDB" id="5594417at2759"/>
<dbReference type="EMBL" id="BDSP01000204">
    <property type="protein sequence ID" value="GAX23921.1"/>
    <property type="molecule type" value="Genomic_DNA"/>
</dbReference>
<evidence type="ECO:0000313" key="2">
    <source>
        <dbReference type="EMBL" id="GAX23921.1"/>
    </source>
</evidence>
<dbReference type="InterPro" id="IPR005024">
    <property type="entry name" value="Snf7_fam"/>
</dbReference>
<dbReference type="PANTHER" id="PTHR10476">
    <property type="entry name" value="CHARGED MULTIVESICULAR BODY PROTEIN"/>
    <property type="match status" value="1"/>
</dbReference>
<dbReference type="Pfam" id="PF03357">
    <property type="entry name" value="Snf7"/>
    <property type="match status" value="1"/>
</dbReference>
<organism evidence="2 3">
    <name type="scientific">Fistulifera solaris</name>
    <name type="common">Oleaginous diatom</name>
    <dbReference type="NCBI Taxonomy" id="1519565"/>
    <lineage>
        <taxon>Eukaryota</taxon>
        <taxon>Sar</taxon>
        <taxon>Stramenopiles</taxon>
        <taxon>Ochrophyta</taxon>
        <taxon>Bacillariophyta</taxon>
        <taxon>Bacillariophyceae</taxon>
        <taxon>Bacillariophycidae</taxon>
        <taxon>Naviculales</taxon>
        <taxon>Naviculaceae</taxon>
        <taxon>Fistulifera</taxon>
    </lineage>
</organism>
<evidence type="ECO:0000313" key="3">
    <source>
        <dbReference type="Proteomes" id="UP000198406"/>
    </source>
</evidence>
<dbReference type="Proteomes" id="UP000198406">
    <property type="component" value="Unassembled WGS sequence"/>
</dbReference>
<dbReference type="AlphaFoldDB" id="A0A1Z5KCV2"/>
<dbReference type="GO" id="GO:0007034">
    <property type="term" value="P:vacuolar transport"/>
    <property type="evidence" value="ECO:0007669"/>
    <property type="project" value="InterPro"/>
</dbReference>
<sequence>MNWFKKETPKEAAKKAKRETQREVRSNQRDLDREIRELDRQEKQVTLELKQRAKTASSANDPTLKALAKQMVQVRQQRNKLHTAKAQVGAMGMHATVAASQIAAVTAMGSITESMKVANQQMDIKKTTKIMADFQRENERIQVKEEMMDDVLMDAFDSEGMEEEADQLTNQVLAELGVELDQQMVGLNAPAKKLQAEEEEVLDEVLPDLKARLDAL</sequence>
<protein>
    <submittedName>
        <fullName evidence="2">Charged multivesicular body protein 2B</fullName>
    </submittedName>
</protein>
<dbReference type="InParanoid" id="A0A1Z5KCV2"/>
<proteinExistence type="predicted"/>
<gene>
    <name evidence="2" type="ORF">FisN_20Hh128</name>
</gene>
<accession>A0A1Z5KCV2</accession>
<keyword evidence="3" id="KW-1185">Reference proteome</keyword>
<dbReference type="Gene3D" id="6.10.140.1230">
    <property type="match status" value="1"/>
</dbReference>
<comment type="caution">
    <text evidence="2">The sequence shown here is derived from an EMBL/GenBank/DDBJ whole genome shotgun (WGS) entry which is preliminary data.</text>
</comment>
<name>A0A1Z5KCV2_FISSO</name>
<evidence type="ECO:0000256" key="1">
    <source>
        <dbReference type="SAM" id="MobiDB-lite"/>
    </source>
</evidence>